<dbReference type="AlphaFoldDB" id="A0ABD3H726"/>
<evidence type="ECO:0000313" key="3">
    <source>
        <dbReference type="Proteomes" id="UP001633002"/>
    </source>
</evidence>
<organism evidence="2 3">
    <name type="scientific">Riccia sorocarpa</name>
    <dbReference type="NCBI Taxonomy" id="122646"/>
    <lineage>
        <taxon>Eukaryota</taxon>
        <taxon>Viridiplantae</taxon>
        <taxon>Streptophyta</taxon>
        <taxon>Embryophyta</taxon>
        <taxon>Marchantiophyta</taxon>
        <taxon>Marchantiopsida</taxon>
        <taxon>Marchantiidae</taxon>
        <taxon>Marchantiales</taxon>
        <taxon>Ricciaceae</taxon>
        <taxon>Riccia</taxon>
    </lineage>
</organism>
<protein>
    <submittedName>
        <fullName evidence="2">Uncharacterized protein</fullName>
    </submittedName>
</protein>
<evidence type="ECO:0000256" key="1">
    <source>
        <dbReference type="SAM" id="MobiDB-lite"/>
    </source>
</evidence>
<accession>A0ABD3H726</accession>
<comment type="caution">
    <text evidence="2">The sequence shown here is derived from an EMBL/GenBank/DDBJ whole genome shotgun (WGS) entry which is preliminary data.</text>
</comment>
<gene>
    <name evidence="2" type="ORF">R1sor_009200</name>
</gene>
<dbReference type="Proteomes" id="UP001633002">
    <property type="component" value="Unassembled WGS sequence"/>
</dbReference>
<feature type="region of interest" description="Disordered" evidence="1">
    <location>
        <begin position="47"/>
        <end position="126"/>
    </location>
</feature>
<dbReference type="EMBL" id="JBJQOH010000005">
    <property type="protein sequence ID" value="KAL3686626.1"/>
    <property type="molecule type" value="Genomic_DNA"/>
</dbReference>
<proteinExistence type="predicted"/>
<sequence length="126" mass="13529">MYRHVPIAEFTNRSEPAAMPVLQEVDHGVTHADSAFTISTPTVASLAHMTGRSVETPAAGRGLSTSKKGNSSKKPASSQQSPLTTRGRARKKAGLGQISEQIVDDALDLETDTEVDRDDVNTRRTL</sequence>
<keyword evidence="3" id="KW-1185">Reference proteome</keyword>
<evidence type="ECO:0000313" key="2">
    <source>
        <dbReference type="EMBL" id="KAL3686626.1"/>
    </source>
</evidence>
<feature type="compositionally biased region" description="Low complexity" evidence="1">
    <location>
        <begin position="72"/>
        <end position="82"/>
    </location>
</feature>
<name>A0ABD3H726_9MARC</name>
<reference evidence="2 3" key="1">
    <citation type="submission" date="2024-09" db="EMBL/GenBank/DDBJ databases">
        <title>Chromosome-scale assembly of Riccia sorocarpa.</title>
        <authorList>
            <person name="Paukszto L."/>
        </authorList>
    </citation>
    <scope>NUCLEOTIDE SEQUENCE [LARGE SCALE GENOMIC DNA]</scope>
    <source>
        <strain evidence="2">LP-2024</strain>
        <tissue evidence="2">Aerial parts of the thallus</tissue>
    </source>
</reference>
<feature type="compositionally biased region" description="Acidic residues" evidence="1">
    <location>
        <begin position="102"/>
        <end position="117"/>
    </location>
</feature>